<reference evidence="2" key="1">
    <citation type="journal article" date="2023" name="bioRxiv">
        <title>Improved chromosome-level genome assembly for marigold (Tagetes erecta).</title>
        <authorList>
            <person name="Jiang F."/>
            <person name="Yuan L."/>
            <person name="Wang S."/>
            <person name="Wang H."/>
            <person name="Xu D."/>
            <person name="Wang A."/>
            <person name="Fan W."/>
        </authorList>
    </citation>
    <scope>NUCLEOTIDE SEQUENCE</scope>
    <source>
        <strain evidence="2">WSJ</strain>
        <tissue evidence="2">Leaf</tissue>
    </source>
</reference>
<name>A0AAD8KQR5_TARER</name>
<dbReference type="EMBL" id="JAUHHV010000005">
    <property type="protein sequence ID" value="KAK1424000.1"/>
    <property type="molecule type" value="Genomic_DNA"/>
</dbReference>
<evidence type="ECO:0000313" key="3">
    <source>
        <dbReference type="Proteomes" id="UP001229421"/>
    </source>
</evidence>
<dbReference type="Proteomes" id="UP001229421">
    <property type="component" value="Unassembled WGS sequence"/>
</dbReference>
<comment type="caution">
    <text evidence="2">The sequence shown here is derived from an EMBL/GenBank/DDBJ whole genome shotgun (WGS) entry which is preliminary data.</text>
</comment>
<protein>
    <submittedName>
        <fullName evidence="2">Uncharacterized protein</fullName>
    </submittedName>
</protein>
<dbReference type="AlphaFoldDB" id="A0AAD8KQR5"/>
<evidence type="ECO:0000313" key="2">
    <source>
        <dbReference type="EMBL" id="KAK1424000.1"/>
    </source>
</evidence>
<organism evidence="2 3">
    <name type="scientific">Tagetes erecta</name>
    <name type="common">African marigold</name>
    <dbReference type="NCBI Taxonomy" id="13708"/>
    <lineage>
        <taxon>Eukaryota</taxon>
        <taxon>Viridiplantae</taxon>
        <taxon>Streptophyta</taxon>
        <taxon>Embryophyta</taxon>
        <taxon>Tracheophyta</taxon>
        <taxon>Spermatophyta</taxon>
        <taxon>Magnoliopsida</taxon>
        <taxon>eudicotyledons</taxon>
        <taxon>Gunneridae</taxon>
        <taxon>Pentapetalae</taxon>
        <taxon>asterids</taxon>
        <taxon>campanulids</taxon>
        <taxon>Asterales</taxon>
        <taxon>Asteraceae</taxon>
        <taxon>Asteroideae</taxon>
        <taxon>Heliantheae alliance</taxon>
        <taxon>Tageteae</taxon>
        <taxon>Tagetes</taxon>
    </lineage>
</organism>
<accession>A0AAD8KQR5</accession>
<sequence length="95" mass="10277">MQSNKKRSRKVFEEQGSSSMPVAFTGGQSRCQSSHRSSMLRTTSRVRAAQSSAFLAPVVSQLSSETSLVSPLYMDLGNCDCICEFCGALFGSQRG</sequence>
<proteinExistence type="predicted"/>
<keyword evidence="3" id="KW-1185">Reference proteome</keyword>
<feature type="compositionally biased region" description="Polar residues" evidence="1">
    <location>
        <begin position="15"/>
        <end position="44"/>
    </location>
</feature>
<feature type="region of interest" description="Disordered" evidence="1">
    <location>
        <begin position="1"/>
        <end position="44"/>
    </location>
</feature>
<evidence type="ECO:0000256" key="1">
    <source>
        <dbReference type="SAM" id="MobiDB-lite"/>
    </source>
</evidence>
<gene>
    <name evidence="2" type="ORF">QVD17_19311</name>
</gene>